<dbReference type="InterPro" id="IPR057326">
    <property type="entry name" value="KR_dom"/>
</dbReference>
<dbReference type="PANTHER" id="PTHR45024:SF2">
    <property type="entry name" value="SCP2 DOMAIN-CONTAINING PROTEIN"/>
    <property type="match status" value="1"/>
</dbReference>
<gene>
    <name evidence="5" type="ORF">E5A73_07915</name>
</gene>
<dbReference type="InterPro" id="IPR020904">
    <property type="entry name" value="Sc_DH/Rdtase_CS"/>
</dbReference>
<dbReference type="Pfam" id="PF00106">
    <property type="entry name" value="adh_short"/>
    <property type="match status" value="1"/>
</dbReference>
<accession>A0A4S1XEI9</accession>
<evidence type="ECO:0000313" key="6">
    <source>
        <dbReference type="Proteomes" id="UP000306147"/>
    </source>
</evidence>
<evidence type="ECO:0000256" key="3">
    <source>
        <dbReference type="RuleBase" id="RU000363"/>
    </source>
</evidence>
<reference evidence="5 6" key="1">
    <citation type="submission" date="2019-04" db="EMBL/GenBank/DDBJ databases">
        <title>Sphingomonas psychrotolerans sp. nov., isolated from soil in the Tianshan Mountains, Xinjiang, China.</title>
        <authorList>
            <person name="Luo Y."/>
            <person name="Sheng H."/>
        </authorList>
    </citation>
    <scope>NUCLEOTIDE SEQUENCE [LARGE SCALE GENOMIC DNA]</scope>
    <source>
        <strain evidence="5 6">ZFGT-11</strain>
    </source>
</reference>
<sequence>MSLAGRVAIVTGAGGGLGRAHALYLASKGARVVVNDLGDAAERVAAEIVAHGGEALPLTGSVSDEGAIAETVSAVMAAWGRIDILVNNAGILRDKSFAKMTIEDFRLVVDVHLMGAAICSKAVWEVMRAQQYGRIVMTTSSSGLYGNFGQANYGAAKMALVGLMQTLAIEGEKYGIRVNCLAPTAATQMTSGVLSETSLAALDPALVSPGLLALVGDDAPTRAVLCAGAGHFATANVTLTEGVHIGAGEGAGEELVARWTEIADREGEIVPRYGFTQAERELAKAGLAEPVTATAERVAQSG</sequence>
<feature type="domain" description="Ketoreductase" evidence="4">
    <location>
        <begin position="6"/>
        <end position="184"/>
    </location>
</feature>
<dbReference type="OrthoDB" id="9804774at2"/>
<name>A0A4S1XEI9_9SPHN</name>
<proteinExistence type="inferred from homology"/>
<dbReference type="SMART" id="SM00822">
    <property type="entry name" value="PKS_KR"/>
    <property type="match status" value="1"/>
</dbReference>
<organism evidence="5 6">
    <name type="scientific">Sphingomonas gei</name>
    <dbReference type="NCBI Taxonomy" id="1395960"/>
    <lineage>
        <taxon>Bacteria</taxon>
        <taxon>Pseudomonadati</taxon>
        <taxon>Pseudomonadota</taxon>
        <taxon>Alphaproteobacteria</taxon>
        <taxon>Sphingomonadales</taxon>
        <taxon>Sphingomonadaceae</taxon>
        <taxon>Sphingomonas</taxon>
    </lineage>
</organism>
<evidence type="ECO:0000313" key="5">
    <source>
        <dbReference type="EMBL" id="TGX54043.1"/>
    </source>
</evidence>
<evidence type="ECO:0000256" key="2">
    <source>
        <dbReference type="ARBA" id="ARBA00023002"/>
    </source>
</evidence>
<dbReference type="PANTHER" id="PTHR45024">
    <property type="entry name" value="DEHYDROGENASES, SHORT CHAIN"/>
    <property type="match status" value="1"/>
</dbReference>
<dbReference type="EMBL" id="SRXT01000003">
    <property type="protein sequence ID" value="TGX54043.1"/>
    <property type="molecule type" value="Genomic_DNA"/>
</dbReference>
<comment type="similarity">
    <text evidence="1 3">Belongs to the short-chain dehydrogenases/reductases (SDR) family.</text>
</comment>
<protein>
    <submittedName>
        <fullName evidence="5">SDR family NAD(P)-dependent oxidoreductase</fullName>
    </submittedName>
</protein>
<dbReference type="PRINTS" id="PR00080">
    <property type="entry name" value="SDRFAMILY"/>
</dbReference>
<dbReference type="RefSeq" id="WP_135963281.1">
    <property type="nucleotide sequence ID" value="NZ_SRXT01000003.1"/>
</dbReference>
<dbReference type="InterPro" id="IPR036291">
    <property type="entry name" value="NAD(P)-bd_dom_sf"/>
</dbReference>
<dbReference type="InterPro" id="IPR002347">
    <property type="entry name" value="SDR_fam"/>
</dbReference>
<evidence type="ECO:0000259" key="4">
    <source>
        <dbReference type="SMART" id="SM00822"/>
    </source>
</evidence>
<keyword evidence="2" id="KW-0560">Oxidoreductase</keyword>
<dbReference type="SUPFAM" id="SSF51735">
    <property type="entry name" value="NAD(P)-binding Rossmann-fold domains"/>
    <property type="match status" value="1"/>
</dbReference>
<dbReference type="GO" id="GO:0016491">
    <property type="term" value="F:oxidoreductase activity"/>
    <property type="evidence" value="ECO:0007669"/>
    <property type="project" value="UniProtKB-KW"/>
</dbReference>
<dbReference type="PRINTS" id="PR00081">
    <property type="entry name" value="GDHRDH"/>
</dbReference>
<dbReference type="Proteomes" id="UP000306147">
    <property type="component" value="Unassembled WGS sequence"/>
</dbReference>
<keyword evidence="6" id="KW-1185">Reference proteome</keyword>
<dbReference type="PROSITE" id="PS00061">
    <property type="entry name" value="ADH_SHORT"/>
    <property type="match status" value="1"/>
</dbReference>
<evidence type="ECO:0000256" key="1">
    <source>
        <dbReference type="ARBA" id="ARBA00006484"/>
    </source>
</evidence>
<comment type="caution">
    <text evidence="5">The sequence shown here is derived from an EMBL/GenBank/DDBJ whole genome shotgun (WGS) entry which is preliminary data.</text>
</comment>
<dbReference type="Gene3D" id="3.40.50.720">
    <property type="entry name" value="NAD(P)-binding Rossmann-like Domain"/>
    <property type="match status" value="1"/>
</dbReference>
<dbReference type="AlphaFoldDB" id="A0A4S1XEI9"/>
<dbReference type="InterPro" id="IPR051687">
    <property type="entry name" value="Peroxisomal_Beta-Oxidation"/>
</dbReference>